<keyword evidence="3" id="KW-0812">Transmembrane</keyword>
<dbReference type="GO" id="GO:0016020">
    <property type="term" value="C:membrane"/>
    <property type="evidence" value="ECO:0007669"/>
    <property type="project" value="UniProtKB-SubCell"/>
</dbReference>
<dbReference type="Proteomes" id="UP001642360">
    <property type="component" value="Unassembled WGS sequence"/>
</dbReference>
<dbReference type="Pfam" id="PF05078">
    <property type="entry name" value="DUF679"/>
    <property type="match status" value="1"/>
</dbReference>
<organism evidence="6 7">
    <name type="scientific">Ilex paraguariensis</name>
    <name type="common">yerba mate</name>
    <dbReference type="NCBI Taxonomy" id="185542"/>
    <lineage>
        <taxon>Eukaryota</taxon>
        <taxon>Viridiplantae</taxon>
        <taxon>Streptophyta</taxon>
        <taxon>Embryophyta</taxon>
        <taxon>Tracheophyta</taxon>
        <taxon>Spermatophyta</taxon>
        <taxon>Magnoliopsida</taxon>
        <taxon>eudicotyledons</taxon>
        <taxon>Gunneridae</taxon>
        <taxon>Pentapetalae</taxon>
        <taxon>asterids</taxon>
        <taxon>campanulids</taxon>
        <taxon>Aquifoliales</taxon>
        <taxon>Aquifoliaceae</taxon>
        <taxon>Ilex</taxon>
    </lineage>
</organism>
<gene>
    <name evidence="6" type="ORF">ILEXP_LOCUS10186</name>
</gene>
<evidence type="ECO:0000256" key="2">
    <source>
        <dbReference type="ARBA" id="ARBA00008707"/>
    </source>
</evidence>
<evidence type="ECO:0000256" key="1">
    <source>
        <dbReference type="ARBA" id="ARBA00004141"/>
    </source>
</evidence>
<dbReference type="InterPro" id="IPR007770">
    <property type="entry name" value="DMP"/>
</dbReference>
<dbReference type="PANTHER" id="PTHR31621:SF11">
    <property type="entry name" value="PROTEIN DMP8-RELATED"/>
    <property type="match status" value="1"/>
</dbReference>
<protein>
    <recommendedName>
        <fullName evidence="8">SWIM-type domain-containing protein</fullName>
    </recommendedName>
</protein>
<dbReference type="EMBL" id="CAUOFW020001229">
    <property type="protein sequence ID" value="CAK9142503.1"/>
    <property type="molecule type" value="Genomic_DNA"/>
</dbReference>
<dbReference type="AlphaFoldDB" id="A0ABC8RC07"/>
<comment type="caution">
    <text evidence="6">The sequence shown here is derived from an EMBL/GenBank/DDBJ whole genome shotgun (WGS) entry which is preliminary data.</text>
</comment>
<evidence type="ECO:0000256" key="5">
    <source>
        <dbReference type="ARBA" id="ARBA00023136"/>
    </source>
</evidence>
<evidence type="ECO:0000313" key="7">
    <source>
        <dbReference type="Proteomes" id="UP001642360"/>
    </source>
</evidence>
<reference evidence="6 7" key="1">
    <citation type="submission" date="2024-02" db="EMBL/GenBank/DDBJ databases">
        <authorList>
            <person name="Vignale AGUSTIN F."/>
            <person name="Sosa J E."/>
            <person name="Modenutti C."/>
        </authorList>
    </citation>
    <scope>NUCLEOTIDE SEQUENCE [LARGE SCALE GENOMIC DNA]</scope>
</reference>
<evidence type="ECO:0000256" key="3">
    <source>
        <dbReference type="ARBA" id="ARBA00022692"/>
    </source>
</evidence>
<evidence type="ECO:0000256" key="4">
    <source>
        <dbReference type="ARBA" id="ARBA00022989"/>
    </source>
</evidence>
<evidence type="ECO:0008006" key="8">
    <source>
        <dbReference type="Google" id="ProtNLM"/>
    </source>
</evidence>
<sequence>MEQTEGIGIKIYNATPQDDGHVAGNDVPLQTEYRRPFRTLLTFEMVIPSTYHNGECTPVSTMMIHVQLVLCSLSCLFFHFTDSFHGPNGKVYYGFVTSQSLEVFKLGVTVEVPKEERFTLSFTDCACNHIELVVRTTGSDWCRHIQRWRRDRNDYFQHSGNVRITILG</sequence>
<keyword evidence="7" id="KW-1185">Reference proteome</keyword>
<accession>A0ABC8RC07</accession>
<proteinExistence type="inferred from homology"/>
<dbReference type="GO" id="GO:0005737">
    <property type="term" value="C:cytoplasm"/>
    <property type="evidence" value="ECO:0007669"/>
    <property type="project" value="UniProtKB-ARBA"/>
</dbReference>
<comment type="subcellular location">
    <subcellularLocation>
        <location evidence="1">Membrane</location>
        <topology evidence="1">Multi-pass membrane protein</topology>
    </subcellularLocation>
</comment>
<dbReference type="PANTHER" id="PTHR31621">
    <property type="entry name" value="PROTEIN DMP3"/>
    <property type="match status" value="1"/>
</dbReference>
<evidence type="ECO:0000313" key="6">
    <source>
        <dbReference type="EMBL" id="CAK9142503.1"/>
    </source>
</evidence>
<name>A0ABC8RC07_9AQUA</name>
<comment type="similarity">
    <text evidence="2">Belongs to the plant DMP1 protein family.</text>
</comment>
<keyword evidence="4" id="KW-1133">Transmembrane helix</keyword>
<keyword evidence="5" id="KW-0472">Membrane</keyword>